<dbReference type="Proteomes" id="UP001054837">
    <property type="component" value="Unassembled WGS sequence"/>
</dbReference>
<organism evidence="1 2">
    <name type="scientific">Caerostris darwini</name>
    <dbReference type="NCBI Taxonomy" id="1538125"/>
    <lineage>
        <taxon>Eukaryota</taxon>
        <taxon>Metazoa</taxon>
        <taxon>Ecdysozoa</taxon>
        <taxon>Arthropoda</taxon>
        <taxon>Chelicerata</taxon>
        <taxon>Arachnida</taxon>
        <taxon>Araneae</taxon>
        <taxon>Araneomorphae</taxon>
        <taxon>Entelegynae</taxon>
        <taxon>Araneoidea</taxon>
        <taxon>Araneidae</taxon>
        <taxon>Caerostris</taxon>
    </lineage>
</organism>
<proteinExistence type="predicted"/>
<sequence length="207" mass="24067">MGPNESTCRGDLTPRYLVTRPRYLMTRPRYLVTRPRETSHVIFGEISRFRHFVLLESHHLFVSLPDTYVTRRADAIFKPWRREELAAGDEDVRSRRTTGPARVRGSPEIIVTILGYRGCQGLLQPQGQVPVPRVPYFELLSCSPGSAEHLSYRATSSCRICALISRKEIYIDPRSMRMYDFICNVMQQVESFAKFNQCKRIIRKHIF</sequence>
<evidence type="ECO:0000313" key="2">
    <source>
        <dbReference type="Proteomes" id="UP001054837"/>
    </source>
</evidence>
<protein>
    <submittedName>
        <fullName evidence="1">Uncharacterized protein</fullName>
    </submittedName>
</protein>
<dbReference type="EMBL" id="BPLQ01014045">
    <property type="protein sequence ID" value="GIY76729.1"/>
    <property type="molecule type" value="Genomic_DNA"/>
</dbReference>
<name>A0AAV4W4D8_9ARAC</name>
<gene>
    <name evidence="1" type="ORF">CDAR_41111</name>
</gene>
<reference evidence="1 2" key="1">
    <citation type="submission" date="2021-06" db="EMBL/GenBank/DDBJ databases">
        <title>Caerostris darwini draft genome.</title>
        <authorList>
            <person name="Kono N."/>
            <person name="Arakawa K."/>
        </authorList>
    </citation>
    <scope>NUCLEOTIDE SEQUENCE [LARGE SCALE GENOMIC DNA]</scope>
</reference>
<keyword evidence="2" id="KW-1185">Reference proteome</keyword>
<comment type="caution">
    <text evidence="1">The sequence shown here is derived from an EMBL/GenBank/DDBJ whole genome shotgun (WGS) entry which is preliminary data.</text>
</comment>
<dbReference type="AlphaFoldDB" id="A0AAV4W4D8"/>
<evidence type="ECO:0000313" key="1">
    <source>
        <dbReference type="EMBL" id="GIY76729.1"/>
    </source>
</evidence>
<accession>A0AAV4W4D8</accession>